<reference evidence="3 4" key="1">
    <citation type="submission" date="2019-09" db="EMBL/GenBank/DDBJ databases">
        <authorList>
            <person name="Cao W.R."/>
        </authorList>
    </citation>
    <scope>NUCLEOTIDE SEQUENCE [LARGE SCALE GENOMIC DNA]</scope>
    <source>
        <strain evidence="4">a4</strain>
    </source>
</reference>
<dbReference type="PANTHER" id="PTHR31605">
    <property type="entry name" value="GLYCEROL-3-PHOSPHATE O-ACYLTRANSFERASE 1"/>
    <property type="match status" value="1"/>
</dbReference>
<evidence type="ECO:0000313" key="4">
    <source>
        <dbReference type="Proteomes" id="UP000467305"/>
    </source>
</evidence>
<dbReference type="InterPro" id="IPR052744">
    <property type="entry name" value="GPAT/DAPAT"/>
</dbReference>
<gene>
    <name evidence="3" type="ORF">F7018_14185</name>
</gene>
<keyword evidence="1" id="KW-1133">Transmembrane helix</keyword>
<proteinExistence type="predicted"/>
<keyword evidence="1" id="KW-0472">Membrane</keyword>
<dbReference type="RefSeq" id="WP_150900752.1">
    <property type="nucleotide sequence ID" value="NZ_WAAU01000028.1"/>
</dbReference>
<dbReference type="GO" id="GO:0008654">
    <property type="term" value="P:phospholipid biosynthetic process"/>
    <property type="evidence" value="ECO:0007669"/>
    <property type="project" value="TreeGrafter"/>
</dbReference>
<evidence type="ECO:0000313" key="3">
    <source>
        <dbReference type="EMBL" id="KAB1154670.1"/>
    </source>
</evidence>
<dbReference type="Proteomes" id="UP000467305">
    <property type="component" value="Unassembled WGS sequence"/>
</dbReference>
<dbReference type="InterPro" id="IPR002123">
    <property type="entry name" value="Plipid/glycerol_acylTrfase"/>
</dbReference>
<dbReference type="PANTHER" id="PTHR31605:SF0">
    <property type="entry name" value="GLYCEROL-3-PHOSPHATE O-ACYLTRANSFERASE 1"/>
    <property type="match status" value="1"/>
</dbReference>
<keyword evidence="4" id="KW-1185">Reference proteome</keyword>
<keyword evidence="3" id="KW-0012">Acyltransferase</keyword>
<name>A0A7J5AAU0_9FLAO</name>
<keyword evidence="1" id="KW-0812">Transmembrane</keyword>
<dbReference type="SMART" id="SM00563">
    <property type="entry name" value="PlsC"/>
    <property type="match status" value="1"/>
</dbReference>
<feature type="transmembrane region" description="Helical" evidence="1">
    <location>
        <begin position="316"/>
        <end position="338"/>
    </location>
</feature>
<dbReference type="Pfam" id="PF01553">
    <property type="entry name" value="Acyltransferase"/>
    <property type="match status" value="1"/>
</dbReference>
<dbReference type="AlphaFoldDB" id="A0A7J5AAU0"/>
<accession>A0A7J5AAU0</accession>
<keyword evidence="3" id="KW-0808">Transferase</keyword>
<organism evidence="3 4">
    <name type="scientific">Tenacibaculum aiptasiae</name>
    <dbReference type="NCBI Taxonomy" id="426481"/>
    <lineage>
        <taxon>Bacteria</taxon>
        <taxon>Pseudomonadati</taxon>
        <taxon>Bacteroidota</taxon>
        <taxon>Flavobacteriia</taxon>
        <taxon>Flavobacteriales</taxon>
        <taxon>Flavobacteriaceae</taxon>
        <taxon>Tenacibaculum</taxon>
    </lineage>
</organism>
<protein>
    <submittedName>
        <fullName evidence="3">Acyltransferase</fullName>
    </submittedName>
</protein>
<dbReference type="EMBL" id="WAAU01000028">
    <property type="protein sequence ID" value="KAB1154670.1"/>
    <property type="molecule type" value="Genomic_DNA"/>
</dbReference>
<dbReference type="OrthoDB" id="9806008at2"/>
<comment type="caution">
    <text evidence="3">The sequence shown here is derived from an EMBL/GenBank/DDBJ whole genome shotgun (WGS) entry which is preliminary data.</text>
</comment>
<sequence length="350" mass="40518">MRYLVYYFFKVLIKTGLFFYSNKIKVTGNKNIPKDGAILLASNHPNGLIDPLIIATHIKRKTHFLVQAGVFTSKSVSNFFNLLGMMPIYRIRDGIKQLSKNEAIFNQCQQLLKNNKALLIFPEGSHNRKRTVRPLSKGFTRIIFGTLNNYPDTKIYIIPVGITYQNSSQYPSKVAVNFGEPIVSNDFYKEDNLNASAKVLKEKVSSQLENLVVHIKDDENYESTLEKLNNAQVDFTQVKEINKIIKNGNLPPLKQSSKNTFNHLYYLVILNSIIPYYLWKKIDKKVTEIEFIDTFRFSINTILFPTFYALQSWILYLFFNWKIALSYFVLSLSLVLLYTKTHICKTETTN</sequence>
<dbReference type="CDD" id="cd07992">
    <property type="entry name" value="LPLAT_AAK14816-like"/>
    <property type="match status" value="1"/>
</dbReference>
<feature type="domain" description="Phospholipid/glycerol acyltransferase" evidence="2">
    <location>
        <begin position="38"/>
        <end position="165"/>
    </location>
</feature>
<evidence type="ECO:0000256" key="1">
    <source>
        <dbReference type="SAM" id="Phobius"/>
    </source>
</evidence>
<dbReference type="SUPFAM" id="SSF69593">
    <property type="entry name" value="Glycerol-3-phosphate (1)-acyltransferase"/>
    <property type="match status" value="1"/>
</dbReference>
<evidence type="ECO:0000259" key="2">
    <source>
        <dbReference type="SMART" id="SM00563"/>
    </source>
</evidence>
<dbReference type="GO" id="GO:0016287">
    <property type="term" value="F:glycerone-phosphate O-acyltransferase activity"/>
    <property type="evidence" value="ECO:0007669"/>
    <property type="project" value="TreeGrafter"/>
</dbReference>
<dbReference type="GO" id="GO:0004366">
    <property type="term" value="F:glycerol-3-phosphate O-acyltransferase activity"/>
    <property type="evidence" value="ECO:0007669"/>
    <property type="project" value="TreeGrafter"/>
</dbReference>